<evidence type="ECO:0000256" key="1">
    <source>
        <dbReference type="ARBA" id="ARBA00022448"/>
    </source>
</evidence>
<reference evidence="7 8" key="1">
    <citation type="submission" date="2023-07" db="EMBL/GenBank/DDBJ databases">
        <title>Comparative genomics of wheat-associated soil bacteria to identify genetic determinants of phenazine resistance.</title>
        <authorList>
            <person name="Mouncey N."/>
        </authorList>
    </citation>
    <scope>NUCLEOTIDE SEQUENCE [LARGE SCALE GENOMIC DNA]</scope>
    <source>
        <strain evidence="7 8">V3I3</strain>
    </source>
</reference>
<gene>
    <name evidence="7" type="ORF">QFZ26_002382</name>
</gene>
<feature type="region of interest" description="Disordered" evidence="5">
    <location>
        <begin position="551"/>
        <end position="577"/>
    </location>
</feature>
<feature type="compositionally biased region" description="Low complexity" evidence="5">
    <location>
        <begin position="559"/>
        <end position="577"/>
    </location>
</feature>
<keyword evidence="1" id="KW-0813">Transport</keyword>
<evidence type="ECO:0000256" key="5">
    <source>
        <dbReference type="SAM" id="MobiDB-lite"/>
    </source>
</evidence>
<evidence type="ECO:0000256" key="2">
    <source>
        <dbReference type="ARBA" id="ARBA00022737"/>
    </source>
</evidence>
<comment type="caution">
    <text evidence="7">The sequence shown here is derived from an EMBL/GenBank/DDBJ whole genome shotgun (WGS) entry which is preliminary data.</text>
</comment>
<sequence>MRGRLPQRSRTVISNGRSQDVIGGQNAIVMSEALPIVEMSDISVEFPGVKALDGVDFRLFPGEVHALMGENGAGKSTLIKALTGVYNIDGGSIVVAGQERQLHGTRDAQSAGISTVYQEVNLVTNLTIGENVMLGHEVRGAFGVNWRATHEAATDALARLGLEYLDTHRLLSTLSIAMQQLVAISRAMAIKAKVLILDEPTSSLDAAEVEGLFQVMRSLREQGVAILFVSHFLDQVYAISDRLTILRNGRYEGEYLTRELDRHGLISKMIGKDLSTLSSLGGNRRAEERDYAAEEPLFSAKGIGRRGSIEPTDLDIHRGEVIGFAGLLGSGRTELARLLYGADRTDEGEITLHGARADIKSPADGLGKRIAFSTENRRDEGIIGDLTVRENMILAVQAERGWARPIPRKEQDELVEKYITALNVRPADPNRLIRNLSGGNQQKVLLGRWLATKPELLILDEPTRGIDVGAKAEIQEAVAELAEDGVSVVFISSELEEVVRLSERIIVLKDHQKIGEIVNGPEVTAQQVVDVIAAHGVEAAVENGIISAEAQHPTDTSHPTGAPHATAPAFAATEEES</sequence>
<evidence type="ECO:0000256" key="4">
    <source>
        <dbReference type="ARBA" id="ARBA00022840"/>
    </source>
</evidence>
<dbReference type="InterPro" id="IPR027417">
    <property type="entry name" value="P-loop_NTPase"/>
</dbReference>
<dbReference type="SUPFAM" id="SSF52540">
    <property type="entry name" value="P-loop containing nucleoside triphosphate hydrolases"/>
    <property type="match status" value="2"/>
</dbReference>
<dbReference type="Gene3D" id="3.40.50.300">
    <property type="entry name" value="P-loop containing nucleotide triphosphate hydrolases"/>
    <property type="match status" value="2"/>
</dbReference>
<protein>
    <submittedName>
        <fullName evidence="7">Monosaccharide-transporting ATPase</fullName>
    </submittedName>
</protein>
<accession>A0ABU0R9R6</accession>
<dbReference type="InterPro" id="IPR017871">
    <property type="entry name" value="ABC_transporter-like_CS"/>
</dbReference>
<organism evidence="7 8">
    <name type="scientific">Agromyces ramosus</name>
    <dbReference type="NCBI Taxonomy" id="33879"/>
    <lineage>
        <taxon>Bacteria</taxon>
        <taxon>Bacillati</taxon>
        <taxon>Actinomycetota</taxon>
        <taxon>Actinomycetes</taxon>
        <taxon>Micrococcales</taxon>
        <taxon>Microbacteriaceae</taxon>
        <taxon>Agromyces</taxon>
    </lineage>
</organism>
<feature type="domain" description="ABC transporter" evidence="6">
    <location>
        <begin position="37"/>
        <end position="273"/>
    </location>
</feature>
<dbReference type="CDD" id="cd03216">
    <property type="entry name" value="ABC_Carb_Monos_I"/>
    <property type="match status" value="1"/>
</dbReference>
<dbReference type="PROSITE" id="PS50893">
    <property type="entry name" value="ABC_TRANSPORTER_2"/>
    <property type="match status" value="2"/>
</dbReference>
<evidence type="ECO:0000313" key="8">
    <source>
        <dbReference type="Proteomes" id="UP001239083"/>
    </source>
</evidence>
<dbReference type="Pfam" id="PF00005">
    <property type="entry name" value="ABC_tran"/>
    <property type="match status" value="2"/>
</dbReference>
<keyword evidence="3" id="KW-0547">Nucleotide-binding</keyword>
<dbReference type="CDD" id="cd03215">
    <property type="entry name" value="ABC_Carb_Monos_II"/>
    <property type="match status" value="1"/>
</dbReference>
<proteinExistence type="predicted"/>
<dbReference type="Proteomes" id="UP001239083">
    <property type="component" value="Unassembled WGS sequence"/>
</dbReference>
<evidence type="ECO:0000259" key="6">
    <source>
        <dbReference type="PROSITE" id="PS50893"/>
    </source>
</evidence>
<evidence type="ECO:0000313" key="7">
    <source>
        <dbReference type="EMBL" id="MDQ0894827.1"/>
    </source>
</evidence>
<name>A0ABU0R9R6_9MICO</name>
<dbReference type="InterPro" id="IPR050107">
    <property type="entry name" value="ABC_carbohydrate_import_ATPase"/>
</dbReference>
<keyword evidence="2" id="KW-0677">Repeat</keyword>
<dbReference type="PANTHER" id="PTHR43790">
    <property type="entry name" value="CARBOHYDRATE TRANSPORT ATP-BINDING PROTEIN MG119-RELATED"/>
    <property type="match status" value="1"/>
</dbReference>
<dbReference type="SMART" id="SM00382">
    <property type="entry name" value="AAA"/>
    <property type="match status" value="2"/>
</dbReference>
<dbReference type="InterPro" id="IPR003439">
    <property type="entry name" value="ABC_transporter-like_ATP-bd"/>
</dbReference>
<keyword evidence="8" id="KW-1185">Reference proteome</keyword>
<dbReference type="PROSITE" id="PS00211">
    <property type="entry name" value="ABC_TRANSPORTER_1"/>
    <property type="match status" value="1"/>
</dbReference>
<dbReference type="EMBL" id="JAUSYY010000001">
    <property type="protein sequence ID" value="MDQ0894827.1"/>
    <property type="molecule type" value="Genomic_DNA"/>
</dbReference>
<keyword evidence="4" id="KW-0067">ATP-binding</keyword>
<evidence type="ECO:0000256" key="3">
    <source>
        <dbReference type="ARBA" id="ARBA00022741"/>
    </source>
</evidence>
<feature type="domain" description="ABC transporter" evidence="6">
    <location>
        <begin position="292"/>
        <end position="535"/>
    </location>
</feature>
<dbReference type="PANTHER" id="PTHR43790:SF9">
    <property type="entry name" value="GALACTOFURANOSE TRANSPORTER ATP-BINDING PROTEIN YTFR"/>
    <property type="match status" value="1"/>
</dbReference>
<dbReference type="InterPro" id="IPR003593">
    <property type="entry name" value="AAA+_ATPase"/>
</dbReference>